<dbReference type="GO" id="GO:0004709">
    <property type="term" value="F:MAP kinase kinase kinase activity"/>
    <property type="evidence" value="ECO:0007669"/>
    <property type="project" value="UniProtKB-EC"/>
</dbReference>
<evidence type="ECO:0000256" key="3">
    <source>
        <dbReference type="ARBA" id="ARBA00006529"/>
    </source>
</evidence>
<comment type="catalytic activity">
    <reaction evidence="15">
        <text>L-seryl-[protein] + ATP = O-phospho-L-seryl-[protein] + ADP + H(+)</text>
        <dbReference type="Rhea" id="RHEA:17989"/>
        <dbReference type="Rhea" id="RHEA-COMP:9863"/>
        <dbReference type="Rhea" id="RHEA-COMP:11604"/>
        <dbReference type="ChEBI" id="CHEBI:15378"/>
        <dbReference type="ChEBI" id="CHEBI:29999"/>
        <dbReference type="ChEBI" id="CHEBI:30616"/>
        <dbReference type="ChEBI" id="CHEBI:83421"/>
        <dbReference type="ChEBI" id="CHEBI:456216"/>
        <dbReference type="EC" id="2.7.11.25"/>
    </reaction>
</comment>
<dbReference type="PROSITE" id="PS50011">
    <property type="entry name" value="PROTEIN_KINASE_DOM"/>
    <property type="match status" value="1"/>
</dbReference>
<evidence type="ECO:0000256" key="16">
    <source>
        <dbReference type="ARBA" id="ARBA00060115"/>
    </source>
</evidence>
<reference evidence="22" key="1">
    <citation type="submission" date="2021-12" db="EMBL/GenBank/DDBJ databases">
        <authorList>
            <person name="King R."/>
        </authorList>
    </citation>
    <scope>NUCLEOTIDE SEQUENCE</scope>
</reference>
<evidence type="ECO:0000256" key="9">
    <source>
        <dbReference type="ARBA" id="ARBA00022723"/>
    </source>
</evidence>
<dbReference type="EC" id="2.7.11.25" evidence="4"/>
<organism evidence="22 23">
    <name type="scientific">Brassicogethes aeneus</name>
    <name type="common">Rape pollen beetle</name>
    <name type="synonym">Meligethes aeneus</name>
    <dbReference type="NCBI Taxonomy" id="1431903"/>
    <lineage>
        <taxon>Eukaryota</taxon>
        <taxon>Metazoa</taxon>
        <taxon>Ecdysozoa</taxon>
        <taxon>Arthropoda</taxon>
        <taxon>Hexapoda</taxon>
        <taxon>Insecta</taxon>
        <taxon>Pterygota</taxon>
        <taxon>Neoptera</taxon>
        <taxon>Endopterygota</taxon>
        <taxon>Coleoptera</taxon>
        <taxon>Polyphaga</taxon>
        <taxon>Cucujiformia</taxon>
        <taxon>Nitidulidae</taxon>
        <taxon>Meligethinae</taxon>
        <taxon>Brassicogethes</taxon>
    </lineage>
</organism>
<dbReference type="OrthoDB" id="1043025at2759"/>
<feature type="domain" description="Protein kinase" evidence="21">
    <location>
        <begin position="978"/>
        <end position="1239"/>
    </location>
</feature>
<keyword evidence="23" id="KW-1185">Reference proteome</keyword>
<dbReference type="InterPro" id="IPR008271">
    <property type="entry name" value="Ser/Thr_kinase_AS"/>
</dbReference>
<dbReference type="SMART" id="SM00220">
    <property type="entry name" value="S_TKc"/>
    <property type="match status" value="1"/>
</dbReference>
<evidence type="ECO:0000256" key="4">
    <source>
        <dbReference type="ARBA" id="ARBA00012406"/>
    </source>
</evidence>
<feature type="region of interest" description="Disordered" evidence="20">
    <location>
        <begin position="368"/>
        <end position="393"/>
    </location>
</feature>
<evidence type="ECO:0000256" key="6">
    <source>
        <dbReference type="ARBA" id="ARBA00022527"/>
    </source>
</evidence>
<dbReference type="EMBL" id="OV121137">
    <property type="protein sequence ID" value="CAH0558812.1"/>
    <property type="molecule type" value="Genomic_DNA"/>
</dbReference>
<keyword evidence="7" id="KW-0597">Phosphoprotein</keyword>
<comment type="similarity">
    <text evidence="3">Belongs to the protein kinase superfamily. STE Ser/Thr protein kinase family. MAP kinase kinase kinase subfamily.</text>
</comment>
<protein>
    <recommendedName>
        <fullName evidence="17">Mitogen-activated protein kinase kinase kinase 4</fullName>
        <ecNumber evidence="4">2.7.11.25</ecNumber>
    </recommendedName>
    <alternativeName>
        <fullName evidence="18">MAPK/ERK kinase kinase 4</fullName>
    </alternativeName>
</protein>
<feature type="region of interest" description="Disordered" evidence="20">
    <location>
        <begin position="874"/>
        <end position="900"/>
    </location>
</feature>
<evidence type="ECO:0000256" key="10">
    <source>
        <dbReference type="ARBA" id="ARBA00022741"/>
    </source>
</evidence>
<evidence type="ECO:0000256" key="11">
    <source>
        <dbReference type="ARBA" id="ARBA00022777"/>
    </source>
</evidence>
<comment type="catalytic activity">
    <reaction evidence="14">
        <text>L-threonyl-[protein] + ATP = O-phospho-L-threonyl-[protein] + ADP + H(+)</text>
        <dbReference type="Rhea" id="RHEA:46608"/>
        <dbReference type="Rhea" id="RHEA-COMP:11060"/>
        <dbReference type="Rhea" id="RHEA-COMP:11605"/>
        <dbReference type="ChEBI" id="CHEBI:15378"/>
        <dbReference type="ChEBI" id="CHEBI:30013"/>
        <dbReference type="ChEBI" id="CHEBI:30616"/>
        <dbReference type="ChEBI" id="CHEBI:61977"/>
        <dbReference type="ChEBI" id="CHEBI:456216"/>
        <dbReference type="EC" id="2.7.11.25"/>
    </reaction>
</comment>
<dbReference type="Pfam" id="PF00069">
    <property type="entry name" value="Pkinase"/>
    <property type="match status" value="1"/>
</dbReference>
<dbReference type="PANTHER" id="PTHR48016:SF32">
    <property type="entry name" value="MITOGEN-ACTIVATED PROTEIN KINASE KINASE KINASE 4"/>
    <property type="match status" value="1"/>
</dbReference>
<feature type="compositionally biased region" description="Polar residues" evidence="20">
    <location>
        <begin position="875"/>
        <end position="900"/>
    </location>
</feature>
<dbReference type="GO" id="GO:0046872">
    <property type="term" value="F:metal ion binding"/>
    <property type="evidence" value="ECO:0007669"/>
    <property type="project" value="UniProtKB-KW"/>
</dbReference>
<evidence type="ECO:0000256" key="1">
    <source>
        <dbReference type="ARBA" id="ARBA00001946"/>
    </source>
</evidence>
<keyword evidence="9" id="KW-0479">Metal-binding</keyword>
<keyword evidence="12 19" id="KW-0067">ATP-binding</keyword>
<accession>A0A9P0FJ59</accession>
<evidence type="ECO:0000313" key="22">
    <source>
        <dbReference type="EMBL" id="CAH0558812.1"/>
    </source>
</evidence>
<dbReference type="AlphaFoldDB" id="A0A9P0FJ59"/>
<evidence type="ECO:0000256" key="7">
    <source>
        <dbReference type="ARBA" id="ARBA00022553"/>
    </source>
</evidence>
<dbReference type="InterPro" id="IPR045801">
    <property type="entry name" value="MEKK4_N"/>
</dbReference>
<evidence type="ECO:0000256" key="15">
    <source>
        <dbReference type="ARBA" id="ARBA00048329"/>
    </source>
</evidence>
<dbReference type="InterPro" id="IPR017441">
    <property type="entry name" value="Protein_kinase_ATP_BS"/>
</dbReference>
<dbReference type="GO" id="GO:0048471">
    <property type="term" value="C:perinuclear region of cytoplasm"/>
    <property type="evidence" value="ECO:0007669"/>
    <property type="project" value="UniProtKB-SubCell"/>
</dbReference>
<comment type="function">
    <text evidence="16">Component of a protein kinase signal transduction cascade. Activates the CSBP2, P38 and JNK MAPK pathways, but not the ERK pathway. Specifically phosphorylates and activates MAP2K4 and MAP2K6.</text>
</comment>
<evidence type="ECO:0000313" key="23">
    <source>
        <dbReference type="Proteomes" id="UP001154078"/>
    </source>
</evidence>
<sequence>MEEQDIDDLGDVYGKTPPRTKILRKNREKKQKEKGYIASPKIKSPISRRNTASNIYDELLAKAENSDGEEVKRTNKRSLKLLRGSERDLKLDIVSAQALTSKVKGHEEPTTPIPSYQIEGCNRFLSLSCRTTKCQRSQSVKKLPSSPRESRIVIDSDEENQKRLEFYADFKALIKVGIADKIDRNSRRGFTREETLWQNELKDLIWLELQAFHADRSPIDQDTYLCWARESVACILSDIINYRFERNFRRLSTNTIDSGVGNEEYCNGCLSYYCLWCMEAQNHALKQVEALMKRLEEAEYLFPSNKAFAELFPLYQSPGFVGRVKAISLWYNMTKHQRLKLGILGKLLSSLENKRSIWPLFNEDCLNENSSPSDSNNSSASSVNDYSKDSPRENFSVSPLTEFVSNKRNDSDVVHTPYRRYIENVLKTRALHKSLSFLDKLHKHVLNKAKMTLQKPAKGLFERATFNDEEELQRYGCWSPEAEALNLPSYRASFIFLSQIPLEVIHAYLQIRLEQKPENPSLLSMRQLMRELKEGLKIAITNRFHIIDYVQCAVAGTNEEPETYLKKTKEFDSCTLQVFSDYLNYLEMYTLSAHVMFQKNFLEGEYEFACEMIGSIPGSTEIVARTFSNILASILQSVQKRFIKGIDDLIETIPTNNAQIKQHLLYICRELQPLFNEERENCLKTIAFFRMILKGGIFNHELLKRVTEQIINFKCVIPKAIGKVQVIFEHISLASFDETDKLNLNSRIRELLMQGYRFGFEFYNEMSENAAPKYRERLMKSMVDFAMLWMKFVTERCERGRGMRPRWAGQGLEFLLMISKPEFTKYLSDQEFEDLQNSMRGCISHVIGTISPSTESIYIGSPRQSLEHIRVVRSRGNSPSPRPTYKSQRSASRKTSNEQLSPVVDQTDCCIRREDSCGFPLVKIKLPQTHMERCRDAIENLETEIDNKMRQQNLIGKVMNCNGETKTHIRRRYVNFSWQRGIKIGQGRFGKVYTAVNINTGEMMAVKEIPLQHNDKVTIKRVAEEMKILEGIHQRNLVRYYGVEVHKDEMLLFMEFCAEGTLETLVAATEKGLPELLVRQYTYQLVSGVAILHDHGIVHRDIKTANVFLTDEGNCLKIGDFGCAAKIKSNTTMPGELKGFVGTQAYMAPEVFTKNMTEGHGRAADIWSVGCVVVEMASGKRPWANFDSNYQIMFKVGTGQSPEPPMDMIDEGLDFLELCFKHDPKQRATAQELLTQNFCKIGDDL</sequence>
<feature type="compositionally biased region" description="Low complexity" evidence="20">
    <location>
        <begin position="368"/>
        <end position="385"/>
    </location>
</feature>
<name>A0A9P0FJ59_BRAAE</name>
<keyword evidence="6" id="KW-0723">Serine/threonine-protein kinase</keyword>
<keyword evidence="8" id="KW-0808">Transferase</keyword>
<evidence type="ECO:0000256" key="18">
    <source>
        <dbReference type="ARBA" id="ARBA00083883"/>
    </source>
</evidence>
<evidence type="ECO:0000256" key="5">
    <source>
        <dbReference type="ARBA" id="ARBA00022490"/>
    </source>
</evidence>
<comment type="subcellular location">
    <subcellularLocation>
        <location evidence="2">Cytoplasm</location>
        <location evidence="2">Perinuclear region</location>
    </subcellularLocation>
</comment>
<dbReference type="InterPro" id="IPR050538">
    <property type="entry name" value="MAP_kinase_kinase_kinase"/>
</dbReference>
<dbReference type="PANTHER" id="PTHR48016">
    <property type="entry name" value="MAP KINASE KINASE KINASE SSK2-RELATED-RELATED"/>
    <property type="match status" value="1"/>
</dbReference>
<evidence type="ECO:0000256" key="12">
    <source>
        <dbReference type="ARBA" id="ARBA00022840"/>
    </source>
</evidence>
<keyword evidence="11" id="KW-0418">Kinase</keyword>
<dbReference type="GO" id="GO:0005524">
    <property type="term" value="F:ATP binding"/>
    <property type="evidence" value="ECO:0007669"/>
    <property type="project" value="UniProtKB-UniRule"/>
</dbReference>
<feature type="binding site" evidence="19">
    <location>
        <position position="1007"/>
    </location>
    <ligand>
        <name>ATP</name>
        <dbReference type="ChEBI" id="CHEBI:30616"/>
    </ligand>
</feature>
<dbReference type="InterPro" id="IPR011009">
    <property type="entry name" value="Kinase-like_dom_sf"/>
</dbReference>
<dbReference type="PROSITE" id="PS00108">
    <property type="entry name" value="PROTEIN_KINASE_ST"/>
    <property type="match status" value="1"/>
</dbReference>
<evidence type="ECO:0000256" key="13">
    <source>
        <dbReference type="ARBA" id="ARBA00022842"/>
    </source>
</evidence>
<comment type="cofactor">
    <cofactor evidence="1">
        <name>Mg(2+)</name>
        <dbReference type="ChEBI" id="CHEBI:18420"/>
    </cofactor>
</comment>
<feature type="compositionally biased region" description="Acidic residues" evidence="20">
    <location>
        <begin position="1"/>
        <end position="10"/>
    </location>
</feature>
<proteinExistence type="inferred from homology"/>
<keyword evidence="10 19" id="KW-0547">Nucleotide-binding</keyword>
<gene>
    <name evidence="22" type="ORF">MELIAE_LOCUS9056</name>
</gene>
<evidence type="ECO:0000256" key="8">
    <source>
        <dbReference type="ARBA" id="ARBA00022679"/>
    </source>
</evidence>
<keyword evidence="13" id="KW-0460">Magnesium</keyword>
<dbReference type="Gene3D" id="1.10.510.10">
    <property type="entry name" value="Transferase(Phosphotransferase) domain 1"/>
    <property type="match status" value="1"/>
</dbReference>
<evidence type="ECO:0000256" key="17">
    <source>
        <dbReference type="ARBA" id="ARBA00069057"/>
    </source>
</evidence>
<evidence type="ECO:0000259" key="21">
    <source>
        <dbReference type="PROSITE" id="PS50011"/>
    </source>
</evidence>
<keyword evidence="5" id="KW-0963">Cytoplasm</keyword>
<dbReference type="Pfam" id="PF19431">
    <property type="entry name" value="MEKK4_N"/>
    <property type="match status" value="2"/>
</dbReference>
<dbReference type="SUPFAM" id="SSF56112">
    <property type="entry name" value="Protein kinase-like (PK-like)"/>
    <property type="match status" value="1"/>
</dbReference>
<dbReference type="InterPro" id="IPR000719">
    <property type="entry name" value="Prot_kinase_dom"/>
</dbReference>
<evidence type="ECO:0000256" key="20">
    <source>
        <dbReference type="SAM" id="MobiDB-lite"/>
    </source>
</evidence>
<dbReference type="PROSITE" id="PS00107">
    <property type="entry name" value="PROTEIN_KINASE_ATP"/>
    <property type="match status" value="1"/>
</dbReference>
<dbReference type="FunFam" id="1.10.510.10:FF:000122">
    <property type="entry name" value="Mitogen-activated protein kinase kinase kinase 4"/>
    <property type="match status" value="1"/>
</dbReference>
<dbReference type="Proteomes" id="UP001154078">
    <property type="component" value="Chromosome 6"/>
</dbReference>
<feature type="region of interest" description="Disordered" evidence="20">
    <location>
        <begin position="1"/>
        <end position="43"/>
    </location>
</feature>
<evidence type="ECO:0000256" key="2">
    <source>
        <dbReference type="ARBA" id="ARBA00004556"/>
    </source>
</evidence>
<evidence type="ECO:0000256" key="14">
    <source>
        <dbReference type="ARBA" id="ARBA00047559"/>
    </source>
</evidence>
<evidence type="ECO:0000256" key="19">
    <source>
        <dbReference type="PROSITE-ProRule" id="PRU10141"/>
    </source>
</evidence>